<proteinExistence type="predicted"/>
<organism evidence="2 3">
    <name type="scientific">Banduia mediterranea</name>
    <dbReference type="NCBI Taxonomy" id="3075609"/>
    <lineage>
        <taxon>Bacteria</taxon>
        <taxon>Pseudomonadati</taxon>
        <taxon>Pseudomonadota</taxon>
        <taxon>Gammaproteobacteria</taxon>
        <taxon>Nevskiales</taxon>
        <taxon>Algiphilaceae</taxon>
        <taxon>Banduia</taxon>
    </lineage>
</organism>
<gene>
    <name evidence="2" type="ORF">RM530_02940</name>
</gene>
<sequence length="158" mass="17180">MANARQTATAPRGTPHGFTLIELMIVVAIATILTVIALPAYQQYIRKSQRDLATTALADLASRQQAFHIKRRSYAGSFEPLVAIDATKVYLQRNGQYVASADEDSIYLLSLLADGIQAVPKGRQAKDECLSLSVAYNGQRSATATGHTAAEARLLCWR</sequence>
<dbReference type="PANTHER" id="PTHR30093:SF47">
    <property type="entry name" value="TYPE IV PILUS NON-CORE MINOR PILIN PILE"/>
    <property type="match status" value="1"/>
</dbReference>
<keyword evidence="1" id="KW-0472">Membrane</keyword>
<accession>A0ABU2WEM9</accession>
<feature type="transmembrane region" description="Helical" evidence="1">
    <location>
        <begin position="20"/>
        <end position="41"/>
    </location>
</feature>
<dbReference type="Pfam" id="PF16732">
    <property type="entry name" value="ComP_DUS"/>
    <property type="match status" value="1"/>
</dbReference>
<keyword evidence="1" id="KW-0812">Transmembrane</keyword>
<evidence type="ECO:0000313" key="2">
    <source>
        <dbReference type="EMBL" id="MDT0496324.1"/>
    </source>
</evidence>
<keyword evidence="1" id="KW-1133">Transmembrane helix</keyword>
<evidence type="ECO:0000256" key="1">
    <source>
        <dbReference type="SAM" id="Phobius"/>
    </source>
</evidence>
<dbReference type="InterPro" id="IPR012902">
    <property type="entry name" value="N_methyl_site"/>
</dbReference>
<dbReference type="EMBL" id="JAVRIC010000003">
    <property type="protein sequence ID" value="MDT0496324.1"/>
    <property type="molecule type" value="Genomic_DNA"/>
</dbReference>
<keyword evidence="3" id="KW-1185">Reference proteome</keyword>
<dbReference type="InterPro" id="IPR031982">
    <property type="entry name" value="PilE-like"/>
</dbReference>
<dbReference type="PANTHER" id="PTHR30093">
    <property type="entry name" value="GENERAL SECRETION PATHWAY PROTEIN G"/>
    <property type="match status" value="1"/>
</dbReference>
<dbReference type="NCBIfam" id="TIGR02532">
    <property type="entry name" value="IV_pilin_GFxxxE"/>
    <property type="match status" value="1"/>
</dbReference>
<name>A0ABU2WEM9_9GAMM</name>
<protein>
    <submittedName>
        <fullName evidence="2">Type IV pilin protein</fullName>
    </submittedName>
</protein>
<dbReference type="RefSeq" id="WP_311363718.1">
    <property type="nucleotide sequence ID" value="NZ_JAVRIC010000003.1"/>
</dbReference>
<dbReference type="Pfam" id="PF07963">
    <property type="entry name" value="N_methyl"/>
    <property type="match status" value="1"/>
</dbReference>
<dbReference type="PROSITE" id="PS00409">
    <property type="entry name" value="PROKAR_NTER_METHYL"/>
    <property type="match status" value="1"/>
</dbReference>
<comment type="caution">
    <text evidence="2">The sequence shown here is derived from an EMBL/GenBank/DDBJ whole genome shotgun (WGS) entry which is preliminary data.</text>
</comment>
<evidence type="ECO:0000313" key="3">
    <source>
        <dbReference type="Proteomes" id="UP001254608"/>
    </source>
</evidence>
<dbReference type="Proteomes" id="UP001254608">
    <property type="component" value="Unassembled WGS sequence"/>
</dbReference>
<reference evidence="2 3" key="1">
    <citation type="submission" date="2023-09" db="EMBL/GenBank/DDBJ databases">
        <authorList>
            <person name="Rey-Velasco X."/>
        </authorList>
    </citation>
    <scope>NUCLEOTIDE SEQUENCE [LARGE SCALE GENOMIC DNA]</scope>
    <source>
        <strain evidence="2 3">W345</strain>
    </source>
</reference>
<dbReference type="Gene3D" id="3.30.700.10">
    <property type="entry name" value="Glycoprotein, Type 4 Pilin"/>
    <property type="match status" value="1"/>
</dbReference>
<dbReference type="SUPFAM" id="SSF54523">
    <property type="entry name" value="Pili subunits"/>
    <property type="match status" value="1"/>
</dbReference>
<dbReference type="InterPro" id="IPR045584">
    <property type="entry name" value="Pilin-like"/>
</dbReference>